<dbReference type="PANTHER" id="PTHR43775">
    <property type="entry name" value="FATTY ACID SYNTHASE"/>
    <property type="match status" value="1"/>
</dbReference>
<dbReference type="Gene3D" id="3.40.366.10">
    <property type="entry name" value="Malonyl-Coenzyme A Acyl Carrier Protein, domain 2"/>
    <property type="match status" value="1"/>
</dbReference>
<sequence>MAGVIKMVQALRHEELPRTLHVDEPTPKVDWSAGAVRLLTEPHPWPRGDRPRRAGVSSFGVSGTNAHVIIEEPPPAERPETERPAPSGPVPWTLSAATERGLRAQARRLADHVSARPDLAVDDVAFSLATTRAALEHRAVAVVGDRPAAVLAALADGDVRPDLVTGRADVVGGRVFVFPGQGAQWVGMGVELLASSEVFAERFGECAEALAPFVDVPLAEALGDAAALARVDVVQPVSFAVMVALAAVWESLGVVPDAVVGHSQGEIAAAVVAGALSVRDGARVVALRSRVIAERLAGGGGMVSVGLPVERVVERIGGRWRGVEVAVVNGPGSVVVAGPVEAVEAVVADCEREGVWARRVEVDYARTVRRWRRFGGSCCGCWRGWCRMCRGCRCCRRWTVEWVRGPLDGEYWYRNLRRPVRFDRRYAH</sequence>
<dbReference type="Gene3D" id="3.30.70.250">
    <property type="entry name" value="Malonyl-CoA ACP transacylase, ACP-binding"/>
    <property type="match status" value="1"/>
</dbReference>
<dbReference type="AlphaFoldDB" id="A0A1H1I8P5"/>
<dbReference type="STRING" id="35622.SAMN04489764_5322"/>
<keyword evidence="2" id="KW-0012">Acyltransferase</keyword>
<dbReference type="InterPro" id="IPR016039">
    <property type="entry name" value="Thiolase-like"/>
</dbReference>
<dbReference type="InterPro" id="IPR016035">
    <property type="entry name" value="Acyl_Trfase/lysoPLipase"/>
</dbReference>
<dbReference type="EMBL" id="FNKK01000002">
    <property type="protein sequence ID" value="SDR33728.1"/>
    <property type="molecule type" value="Genomic_DNA"/>
</dbReference>
<dbReference type="GO" id="GO:0004312">
    <property type="term" value="F:fatty acid synthase activity"/>
    <property type="evidence" value="ECO:0007669"/>
    <property type="project" value="TreeGrafter"/>
</dbReference>
<dbReference type="InterPro" id="IPR014043">
    <property type="entry name" value="Acyl_transferase_dom"/>
</dbReference>
<evidence type="ECO:0000313" key="5">
    <source>
        <dbReference type="Proteomes" id="UP000217103"/>
    </source>
</evidence>
<evidence type="ECO:0000259" key="3">
    <source>
        <dbReference type="SMART" id="SM00827"/>
    </source>
</evidence>
<feature type="domain" description="Malonyl-CoA:ACP transacylase (MAT)" evidence="3">
    <location>
        <begin position="177"/>
        <end position="428"/>
    </location>
</feature>
<evidence type="ECO:0000256" key="1">
    <source>
        <dbReference type="ARBA" id="ARBA00022679"/>
    </source>
</evidence>
<dbReference type="InterPro" id="IPR016036">
    <property type="entry name" value="Malonyl_transacylase_ACP-bd"/>
</dbReference>
<gene>
    <name evidence="4" type="ORF">SAMN04489764_5322</name>
</gene>
<dbReference type="InterPro" id="IPR001227">
    <property type="entry name" value="Ac_transferase_dom_sf"/>
</dbReference>
<keyword evidence="1" id="KW-0808">Transferase</keyword>
<dbReference type="Pfam" id="PF16197">
    <property type="entry name" value="KAsynt_C_assoc"/>
    <property type="match status" value="1"/>
</dbReference>
<evidence type="ECO:0000256" key="2">
    <source>
        <dbReference type="ARBA" id="ARBA00023315"/>
    </source>
</evidence>
<reference evidence="4 5" key="1">
    <citation type="submission" date="2016-10" db="EMBL/GenBank/DDBJ databases">
        <authorList>
            <person name="de Groot N.N."/>
        </authorList>
    </citation>
    <scope>NUCLEOTIDE SEQUENCE [LARGE SCALE GENOMIC DNA]</scope>
    <source>
        <strain evidence="4 5">DSM 43794</strain>
    </source>
</reference>
<dbReference type="InterPro" id="IPR032821">
    <property type="entry name" value="PKS_assoc"/>
</dbReference>
<dbReference type="SUPFAM" id="SSF53901">
    <property type="entry name" value="Thiolase-like"/>
    <property type="match status" value="1"/>
</dbReference>
<dbReference type="PANTHER" id="PTHR43775:SF51">
    <property type="entry name" value="INACTIVE PHENOLPHTHIOCEROL SYNTHESIS POLYKETIDE SYNTHASE TYPE I PKS1-RELATED"/>
    <property type="match status" value="1"/>
</dbReference>
<dbReference type="SMART" id="SM00827">
    <property type="entry name" value="PKS_AT"/>
    <property type="match status" value="1"/>
</dbReference>
<dbReference type="Proteomes" id="UP000217103">
    <property type="component" value="Unassembled WGS sequence"/>
</dbReference>
<organism evidence="4 5">
    <name type="scientific">Thermostaphylospora chromogena</name>
    <dbReference type="NCBI Taxonomy" id="35622"/>
    <lineage>
        <taxon>Bacteria</taxon>
        <taxon>Bacillati</taxon>
        <taxon>Actinomycetota</taxon>
        <taxon>Actinomycetes</taxon>
        <taxon>Streptosporangiales</taxon>
        <taxon>Thermomonosporaceae</taxon>
        <taxon>Thermostaphylospora</taxon>
    </lineage>
</organism>
<name>A0A1H1I8P5_9ACTN</name>
<keyword evidence="5" id="KW-1185">Reference proteome</keyword>
<evidence type="ECO:0000313" key="4">
    <source>
        <dbReference type="EMBL" id="SDR33728.1"/>
    </source>
</evidence>
<dbReference type="SUPFAM" id="SSF55048">
    <property type="entry name" value="Probable ACP-binding domain of malonyl-CoA ACP transacylase"/>
    <property type="match status" value="1"/>
</dbReference>
<dbReference type="Gene3D" id="3.40.47.10">
    <property type="match status" value="1"/>
</dbReference>
<dbReference type="SUPFAM" id="SSF52151">
    <property type="entry name" value="FabD/lysophospholipase-like"/>
    <property type="match status" value="1"/>
</dbReference>
<dbReference type="InterPro" id="IPR050091">
    <property type="entry name" value="PKS_NRPS_Biosynth_Enz"/>
</dbReference>
<dbReference type="GO" id="GO:0006633">
    <property type="term" value="P:fatty acid biosynthetic process"/>
    <property type="evidence" value="ECO:0007669"/>
    <property type="project" value="TreeGrafter"/>
</dbReference>
<protein>
    <submittedName>
        <fullName evidence="4">Ketoacyl-synthetase C-terminal extension</fullName>
    </submittedName>
</protein>
<dbReference type="Pfam" id="PF00698">
    <property type="entry name" value="Acyl_transf_1"/>
    <property type="match status" value="1"/>
</dbReference>
<proteinExistence type="predicted"/>
<accession>A0A1H1I8P5</accession>